<dbReference type="InterPro" id="IPR019734">
    <property type="entry name" value="TPR_rpt"/>
</dbReference>
<protein>
    <submittedName>
        <fullName evidence="2">Putative periplasmic protein</fullName>
    </submittedName>
</protein>
<dbReference type="Gene3D" id="1.25.40.10">
    <property type="entry name" value="Tetratricopeptide repeat domain"/>
    <property type="match status" value="1"/>
</dbReference>
<sequence length="348" mass="41886">MDIFFIGFRDPLFSLIIFFILIFIITLVSYWWGRYKNQEDTKKLDEFLDSFRQMPTQDELTDLISSSKISQKSWLLLAKSYYDYGDYEKSIEIYNELLKVSSLSNSKDIMFLLGRTYFKAGFLQRSKDIFLTILKDQPKMPQVLEYLLLVYESLKDYRSALDVLEPLDELNQFIQKDMIYLQILLLLDNKKLSEDKKIEQLLQIYKKNTQFQYLIFQYIFQKNPQVAWKNLSFNNLENLIDIFWFLDKKDLDFDIIAQHPYLQELYSARGDITVVDRSELFEFDLLIKLQNKASVTLSFEYICDNCKQSYPFVFYRCSYCHTLDKMRIEPSLIRDYQRDFNYESNSFQ</sequence>
<evidence type="ECO:0000313" key="2">
    <source>
        <dbReference type="EMBL" id="SFV75182.1"/>
    </source>
</evidence>
<dbReference type="PROSITE" id="PS50005">
    <property type="entry name" value="TPR"/>
    <property type="match status" value="1"/>
</dbReference>
<keyword evidence="1" id="KW-0472">Membrane</keyword>
<reference evidence="2" key="1">
    <citation type="submission" date="2016-10" db="EMBL/GenBank/DDBJ databases">
        <authorList>
            <person name="de Groot N.N."/>
        </authorList>
    </citation>
    <scope>NUCLEOTIDE SEQUENCE</scope>
</reference>
<dbReference type="SUPFAM" id="SSF48452">
    <property type="entry name" value="TPR-like"/>
    <property type="match status" value="1"/>
</dbReference>
<evidence type="ECO:0000256" key="1">
    <source>
        <dbReference type="SAM" id="Phobius"/>
    </source>
</evidence>
<dbReference type="InterPro" id="IPR011990">
    <property type="entry name" value="TPR-like_helical_dom_sf"/>
</dbReference>
<gene>
    <name evidence="2" type="ORF">MNB_SM-3-1271</name>
</gene>
<feature type="transmembrane region" description="Helical" evidence="1">
    <location>
        <begin position="12"/>
        <end position="33"/>
    </location>
</feature>
<accession>A0A1W1D417</accession>
<dbReference type="EMBL" id="FPHP01000018">
    <property type="protein sequence ID" value="SFV75182.1"/>
    <property type="molecule type" value="Genomic_DNA"/>
</dbReference>
<organism evidence="2">
    <name type="scientific">hydrothermal vent metagenome</name>
    <dbReference type="NCBI Taxonomy" id="652676"/>
    <lineage>
        <taxon>unclassified sequences</taxon>
        <taxon>metagenomes</taxon>
        <taxon>ecological metagenomes</taxon>
    </lineage>
</organism>
<keyword evidence="1" id="KW-0812">Transmembrane</keyword>
<name>A0A1W1D417_9ZZZZ</name>
<dbReference type="Pfam" id="PF13181">
    <property type="entry name" value="TPR_8"/>
    <property type="match status" value="1"/>
</dbReference>
<dbReference type="AlphaFoldDB" id="A0A1W1D417"/>
<keyword evidence="1" id="KW-1133">Transmembrane helix</keyword>
<proteinExistence type="predicted"/>